<comment type="subcellular location">
    <subcellularLocation>
        <location evidence="3">Mitochondrion inner membrane</location>
        <topology evidence="3">Peripheral membrane protein</topology>
    </subcellularLocation>
    <subcellularLocation>
        <location evidence="2">Mitochondrion intermembrane space</location>
    </subcellularLocation>
</comment>
<evidence type="ECO:0000256" key="15">
    <source>
        <dbReference type="ARBA" id="ARBA00032739"/>
    </source>
</evidence>
<evidence type="ECO:0000256" key="14">
    <source>
        <dbReference type="ARBA" id="ARBA00031222"/>
    </source>
</evidence>
<evidence type="ECO:0000313" key="18">
    <source>
        <dbReference type="EMBL" id="CAG6572858.1"/>
    </source>
</evidence>
<keyword evidence="10" id="KW-0249">Electron transport</keyword>
<dbReference type="PANTHER" id="PTHR15224">
    <property type="entry name" value="NADH DEHYDROGENASE [UBIQUINONE] IRON-SULFUR PROTEIN 5"/>
    <property type="match status" value="1"/>
</dbReference>
<keyword evidence="18" id="KW-0830">Ubiquinone</keyword>
<dbReference type="InterPro" id="IPR019342">
    <property type="entry name" value="NADH_UbQ_OxRdtase_FeS-su5"/>
</dbReference>
<dbReference type="AlphaFoldDB" id="A0A8D8NQ49"/>
<keyword evidence="7" id="KW-0813">Transport</keyword>
<dbReference type="GO" id="GO:0005758">
    <property type="term" value="C:mitochondrial intermembrane space"/>
    <property type="evidence" value="ECO:0007669"/>
    <property type="project" value="UniProtKB-SubCell"/>
</dbReference>
<evidence type="ECO:0000256" key="16">
    <source>
        <dbReference type="PIRSR" id="PIRSR619342-50"/>
    </source>
</evidence>
<dbReference type="SMR" id="A0A8D8NQ49"/>
<keyword evidence="13 16" id="KW-1015">Disulfide bond</keyword>
<reference evidence="18" key="1">
    <citation type="submission" date="2021-05" db="EMBL/GenBank/DDBJ databases">
        <authorList>
            <person name="Alioto T."/>
            <person name="Alioto T."/>
            <person name="Gomez Garrido J."/>
        </authorList>
    </citation>
    <scope>NUCLEOTIDE SEQUENCE</scope>
</reference>
<dbReference type="PANTHER" id="PTHR15224:SF1">
    <property type="entry name" value="NADH DEHYDROGENASE [UBIQUINONE] IRON-SULFUR PROTEIN 5"/>
    <property type="match status" value="1"/>
</dbReference>
<proteinExistence type="inferred from homology"/>
<dbReference type="EMBL" id="HBUE01288361">
    <property type="protein sequence ID" value="CAG6572858.1"/>
    <property type="molecule type" value="Transcribed_RNA"/>
</dbReference>
<dbReference type="PROSITE" id="PS51808">
    <property type="entry name" value="CHCH"/>
    <property type="match status" value="1"/>
</dbReference>
<comment type="function">
    <text evidence="1">Accessory subunit of the mitochondrial membrane respiratory chain NADH dehydrogenase (Complex I), that is believed not to be involved in catalysis. Complex I functions in the transfer of electrons from NADH to the respiratory chain. The immediate electron acceptor for the enzyme is believed to be ubiquinone.</text>
</comment>
<protein>
    <recommendedName>
        <fullName evidence="6">NADH dehydrogenase [ubiquinone] iron-sulfur protein 5</fullName>
    </recommendedName>
    <alternativeName>
        <fullName evidence="14">Complex I-15 kDa</fullName>
    </alternativeName>
    <alternativeName>
        <fullName evidence="15">NADH-ubiquinone oxidoreductase 15 kDa subunit</fullName>
    </alternativeName>
</protein>
<dbReference type="CDD" id="cd24141">
    <property type="entry name" value="NDUFS5-like"/>
    <property type="match status" value="1"/>
</dbReference>
<organism evidence="18">
    <name type="scientific">Culex pipiens</name>
    <name type="common">House mosquito</name>
    <dbReference type="NCBI Taxonomy" id="7175"/>
    <lineage>
        <taxon>Eukaryota</taxon>
        <taxon>Metazoa</taxon>
        <taxon>Ecdysozoa</taxon>
        <taxon>Arthropoda</taxon>
        <taxon>Hexapoda</taxon>
        <taxon>Insecta</taxon>
        <taxon>Pterygota</taxon>
        <taxon>Neoptera</taxon>
        <taxon>Endopterygota</taxon>
        <taxon>Diptera</taxon>
        <taxon>Nematocera</taxon>
        <taxon>Culicoidea</taxon>
        <taxon>Culicidae</taxon>
        <taxon>Culicinae</taxon>
        <taxon>Culicini</taxon>
        <taxon>Culex</taxon>
        <taxon>Culex</taxon>
    </lineage>
</organism>
<evidence type="ECO:0000256" key="17">
    <source>
        <dbReference type="SAM" id="MobiDB-lite"/>
    </source>
</evidence>
<evidence type="ECO:0000256" key="8">
    <source>
        <dbReference type="ARBA" id="ARBA00022660"/>
    </source>
</evidence>
<evidence type="ECO:0000256" key="6">
    <source>
        <dbReference type="ARBA" id="ARBA00013482"/>
    </source>
</evidence>
<evidence type="ECO:0000256" key="5">
    <source>
        <dbReference type="ARBA" id="ARBA00011261"/>
    </source>
</evidence>
<evidence type="ECO:0000256" key="11">
    <source>
        <dbReference type="ARBA" id="ARBA00023128"/>
    </source>
</evidence>
<accession>A0A8D8NQ49</accession>
<evidence type="ECO:0000256" key="10">
    <source>
        <dbReference type="ARBA" id="ARBA00022982"/>
    </source>
</evidence>
<keyword evidence="9" id="KW-0999">Mitochondrion inner membrane</keyword>
<name>A0A8D8NQ49_CULPI</name>
<keyword evidence="12" id="KW-0472">Membrane</keyword>
<keyword evidence="11" id="KW-0496">Mitochondrion</keyword>
<dbReference type="GO" id="GO:0005743">
    <property type="term" value="C:mitochondrial inner membrane"/>
    <property type="evidence" value="ECO:0007669"/>
    <property type="project" value="UniProtKB-SubCell"/>
</dbReference>
<evidence type="ECO:0000256" key="4">
    <source>
        <dbReference type="ARBA" id="ARBA00007372"/>
    </source>
</evidence>
<feature type="region of interest" description="Disordered" evidence="17">
    <location>
        <begin position="85"/>
        <end position="106"/>
    </location>
</feature>
<evidence type="ECO:0000256" key="12">
    <source>
        <dbReference type="ARBA" id="ARBA00023136"/>
    </source>
</evidence>
<feature type="disulfide bond" evidence="16">
    <location>
        <begin position="33"/>
        <end position="66"/>
    </location>
</feature>
<comment type="subunit">
    <text evidence="5">Mammalian complex I is composed of 45 different subunits. This is a component of the iron-sulfur (IP) fragment of the enzyme.</text>
</comment>
<evidence type="ECO:0000256" key="1">
    <source>
        <dbReference type="ARBA" id="ARBA00003195"/>
    </source>
</evidence>
<keyword evidence="8" id="KW-0679">Respiratory chain</keyword>
<sequence>MPFIDLQSKLGINVDKWLLAQSGEQPRKRAAFCHAFEKEWIECSHAIGKTRASKECNIEWEDFYECMHRFKTMKRLKEISTQKEKMIKEGTYTPPPHHTGKGEPLS</sequence>
<evidence type="ECO:0000256" key="3">
    <source>
        <dbReference type="ARBA" id="ARBA00004637"/>
    </source>
</evidence>
<dbReference type="GO" id="GO:0032981">
    <property type="term" value="P:mitochondrial respiratory chain complex I assembly"/>
    <property type="evidence" value="ECO:0007669"/>
    <property type="project" value="TreeGrafter"/>
</dbReference>
<evidence type="ECO:0000256" key="2">
    <source>
        <dbReference type="ARBA" id="ARBA00004569"/>
    </source>
</evidence>
<feature type="disulfide bond" evidence="16">
    <location>
        <begin position="43"/>
        <end position="56"/>
    </location>
</feature>
<evidence type="ECO:0000256" key="9">
    <source>
        <dbReference type="ARBA" id="ARBA00022792"/>
    </source>
</evidence>
<evidence type="ECO:0000256" key="7">
    <source>
        <dbReference type="ARBA" id="ARBA00022448"/>
    </source>
</evidence>
<evidence type="ECO:0000256" key="13">
    <source>
        <dbReference type="ARBA" id="ARBA00023157"/>
    </source>
</evidence>
<comment type="similarity">
    <text evidence="4">Belongs to the complex I NDUFS5 subunit family.</text>
</comment>
<dbReference type="Pfam" id="PF10200">
    <property type="entry name" value="Ndufs5"/>
    <property type="match status" value="1"/>
</dbReference>